<dbReference type="CDD" id="cd05499">
    <property type="entry name" value="Bromo_BDF1_2_II"/>
    <property type="match status" value="1"/>
</dbReference>
<feature type="compositionally biased region" description="Acidic residues" evidence="3">
    <location>
        <begin position="869"/>
        <end position="882"/>
    </location>
</feature>
<dbReference type="GO" id="GO:0006355">
    <property type="term" value="P:regulation of DNA-templated transcription"/>
    <property type="evidence" value="ECO:0007669"/>
    <property type="project" value="TreeGrafter"/>
</dbReference>
<feature type="compositionally biased region" description="Basic and acidic residues" evidence="3">
    <location>
        <begin position="487"/>
        <end position="503"/>
    </location>
</feature>
<dbReference type="Pfam" id="PF00439">
    <property type="entry name" value="Bromodomain"/>
    <property type="match status" value="2"/>
</dbReference>
<dbReference type="InterPro" id="IPR001487">
    <property type="entry name" value="Bromodomain"/>
</dbReference>
<dbReference type="GO" id="GO:0000785">
    <property type="term" value="C:chromatin"/>
    <property type="evidence" value="ECO:0007669"/>
    <property type="project" value="TreeGrafter"/>
</dbReference>
<evidence type="ECO:0000256" key="2">
    <source>
        <dbReference type="PROSITE-ProRule" id="PRU00035"/>
    </source>
</evidence>
<dbReference type="AlphaFoldDB" id="A0A5M8Q1I9"/>
<feature type="region of interest" description="Disordered" evidence="3">
    <location>
        <begin position="417"/>
        <end position="518"/>
    </location>
</feature>
<dbReference type="SMART" id="SM00297">
    <property type="entry name" value="BROMO"/>
    <property type="match status" value="2"/>
</dbReference>
<evidence type="ECO:0000256" key="1">
    <source>
        <dbReference type="ARBA" id="ARBA00023117"/>
    </source>
</evidence>
<sequence length="882" mass="96239">MAVSLSQAPESVVMDSKSISDTLSGETILEADSKQDALHSTSSLGEMSVPVADTLLLPTSNGVGITEVHRDEWPRTDKHVPAPLPNVKTGATVTSSDPLAPPALSAVTDPLTELAGIDSTLKDPAPQPVTSDLRQDTQPVTQQAAAVIKGQKHQLDLERDPQLANGLAHSDNDPIERTTNLPPVQVGDREKIDTSMVIDSAPKNTTAELPHHPAVPMVEGTLPEMPVNASPSPARFQAQPFGNDQEMQDAPPASPGKITRSRDDEDIEDAPATKRSRTEEEGSAVPEFKVPDLPPLNTAENGTQSEGLLVDRSQAITKTQHKFLLKAIQNIKRTKDAGAFSAPVDFVALSIPSYPNIITNPMDLKTMEEKLKNGQYASVDACVADFNQIVENAATFNGHEHPVTGAAKKIKETFDKQISNLPGPDIPESSSSDKKAKKASVAPAAKAVAHRRESRSSLGGSARSPTIAAAAASPQTFALGPQGVPLIRRDSTTGDGRPKREIHPPPPRDLPYANQKPKKKKYQWELKFCQEVMNEMNKPKYQVIGYPFYNPVDPVALNIPHYHKLIKRPMDLGTIGSKLKGGQYENAKEFEGDIRLMFQNCYKFNPANDPVNAMGHQFEGVFDEKWAEKKTWLDDHVPRSGPQSASSSAEPEEEEDDDDEDEEEEEENQLTILQKQIAAMSKQVEMIQKKKSSPPALSKKANKASKPVKKEAKKNSSAAPIKSEKKGASKSAKKEKAPYVTYEQKQDISNRINSLPETKMATALKIIRDNMPNLKGVQEDEIELDIDELSNEVLSKLLGFVRKYAPRPDDSPPPRPQPTAPSIAAPSRPKKNKPMSKTEQEARISEINGRLAQFQNPAPVKPEKSADESSGDEDVSDESEEE</sequence>
<evidence type="ECO:0000256" key="3">
    <source>
        <dbReference type="SAM" id="MobiDB-lite"/>
    </source>
</evidence>
<feature type="region of interest" description="Disordered" evidence="3">
    <location>
        <begin position="682"/>
        <end position="748"/>
    </location>
</feature>
<dbReference type="PROSITE" id="PS50014">
    <property type="entry name" value="BROMODOMAIN_2"/>
    <property type="match status" value="2"/>
</dbReference>
<comment type="caution">
    <text evidence="6">The sequence shown here is derived from an EMBL/GenBank/DDBJ whole genome shotgun (WGS) entry which is preliminary data.</text>
</comment>
<evidence type="ECO:0000259" key="5">
    <source>
        <dbReference type="PROSITE" id="PS51525"/>
    </source>
</evidence>
<dbReference type="InterPro" id="IPR038336">
    <property type="entry name" value="NET_sf"/>
</dbReference>
<gene>
    <name evidence="6" type="ORF">FRX48_01832</name>
</gene>
<accession>A0A5M8Q1I9</accession>
<evidence type="ECO:0008006" key="8">
    <source>
        <dbReference type="Google" id="ProtNLM"/>
    </source>
</evidence>
<feature type="compositionally biased region" description="Acidic residues" evidence="3">
    <location>
        <begin position="650"/>
        <end position="668"/>
    </location>
</feature>
<feature type="region of interest" description="Disordered" evidence="3">
    <location>
        <begin position="118"/>
        <end position="141"/>
    </location>
</feature>
<dbReference type="PANTHER" id="PTHR22880:SF225">
    <property type="entry name" value="BROMODOMAIN-CONTAINING PROTEIN BET-1-RELATED"/>
    <property type="match status" value="1"/>
</dbReference>
<feature type="domain" description="Bromo" evidence="4">
    <location>
        <begin position="332"/>
        <end position="404"/>
    </location>
</feature>
<dbReference type="GO" id="GO:0006338">
    <property type="term" value="P:chromatin remodeling"/>
    <property type="evidence" value="ECO:0007669"/>
    <property type="project" value="TreeGrafter"/>
</dbReference>
<dbReference type="Pfam" id="PF17035">
    <property type="entry name" value="BET"/>
    <property type="match status" value="1"/>
</dbReference>
<dbReference type="Gene3D" id="1.20.1270.220">
    <property type="match status" value="1"/>
</dbReference>
<dbReference type="InterPro" id="IPR027353">
    <property type="entry name" value="NET_dom"/>
</dbReference>
<dbReference type="EMBL" id="VXIT01000002">
    <property type="protein sequence ID" value="KAA6415080.1"/>
    <property type="molecule type" value="Genomic_DNA"/>
</dbReference>
<dbReference type="CDD" id="cd05500">
    <property type="entry name" value="Bromo_BDF1_2_I"/>
    <property type="match status" value="1"/>
</dbReference>
<keyword evidence="1 2" id="KW-0103">Bromodomain</keyword>
<reference evidence="6 7" key="1">
    <citation type="submission" date="2019-09" db="EMBL/GenBank/DDBJ databases">
        <title>The hologenome of the rock-dwelling lichen Lasallia pustulata.</title>
        <authorList>
            <person name="Greshake Tzovaras B."/>
            <person name="Segers F."/>
            <person name="Bicker A."/>
            <person name="Dal Grande F."/>
            <person name="Otte J."/>
            <person name="Hankeln T."/>
            <person name="Schmitt I."/>
            <person name="Ebersberger I."/>
        </authorList>
    </citation>
    <scope>NUCLEOTIDE SEQUENCE [LARGE SCALE GENOMIC DNA]</scope>
    <source>
        <strain evidence="6">A1-1</strain>
    </source>
</reference>
<dbReference type="OrthoDB" id="784962at2759"/>
<feature type="region of interest" description="Disordered" evidence="3">
    <location>
        <begin position="803"/>
        <end position="882"/>
    </location>
</feature>
<dbReference type="Gene3D" id="1.20.920.10">
    <property type="entry name" value="Bromodomain-like"/>
    <property type="match status" value="2"/>
</dbReference>
<dbReference type="InterPro" id="IPR050935">
    <property type="entry name" value="Bromo_chromatin_reader"/>
</dbReference>
<dbReference type="PROSITE" id="PS51525">
    <property type="entry name" value="NET"/>
    <property type="match status" value="1"/>
</dbReference>
<feature type="region of interest" description="Disordered" evidence="3">
    <location>
        <begin position="164"/>
        <end position="189"/>
    </location>
</feature>
<dbReference type="InterPro" id="IPR036427">
    <property type="entry name" value="Bromodomain-like_sf"/>
</dbReference>
<dbReference type="PANTHER" id="PTHR22880">
    <property type="entry name" value="FALZ-RELATED BROMODOMAIN-CONTAINING PROTEINS"/>
    <property type="match status" value="1"/>
</dbReference>
<feature type="compositionally biased region" description="Polar residues" evidence="3">
    <location>
        <begin position="128"/>
        <end position="141"/>
    </location>
</feature>
<feature type="domain" description="Bromo" evidence="4">
    <location>
        <begin position="540"/>
        <end position="612"/>
    </location>
</feature>
<feature type="region of interest" description="Disordered" evidence="3">
    <location>
        <begin position="74"/>
        <end position="105"/>
    </location>
</feature>
<feature type="domain" description="NET" evidence="5">
    <location>
        <begin position="730"/>
        <end position="812"/>
    </location>
</feature>
<proteinExistence type="predicted"/>
<protein>
    <recommendedName>
        <fullName evidence="8">Bromodomain-containing protein</fullName>
    </recommendedName>
</protein>
<evidence type="ECO:0000259" key="4">
    <source>
        <dbReference type="PROSITE" id="PS50014"/>
    </source>
</evidence>
<organism evidence="6 7">
    <name type="scientific">Lasallia pustulata</name>
    <dbReference type="NCBI Taxonomy" id="136370"/>
    <lineage>
        <taxon>Eukaryota</taxon>
        <taxon>Fungi</taxon>
        <taxon>Dikarya</taxon>
        <taxon>Ascomycota</taxon>
        <taxon>Pezizomycotina</taxon>
        <taxon>Lecanoromycetes</taxon>
        <taxon>OSLEUM clade</taxon>
        <taxon>Umbilicariomycetidae</taxon>
        <taxon>Umbilicariales</taxon>
        <taxon>Umbilicariaceae</taxon>
        <taxon>Lasallia</taxon>
    </lineage>
</organism>
<name>A0A5M8Q1I9_9LECA</name>
<dbReference type="SUPFAM" id="SSF47370">
    <property type="entry name" value="Bromodomain"/>
    <property type="match status" value="2"/>
</dbReference>
<evidence type="ECO:0000313" key="7">
    <source>
        <dbReference type="Proteomes" id="UP000324767"/>
    </source>
</evidence>
<feature type="region of interest" description="Disordered" evidence="3">
    <location>
        <begin position="1"/>
        <end position="20"/>
    </location>
</feature>
<feature type="region of interest" description="Disordered" evidence="3">
    <location>
        <begin position="201"/>
        <end position="306"/>
    </location>
</feature>
<dbReference type="Proteomes" id="UP000324767">
    <property type="component" value="Unassembled WGS sequence"/>
</dbReference>
<dbReference type="PRINTS" id="PR00503">
    <property type="entry name" value="BROMODOMAIN"/>
</dbReference>
<feature type="region of interest" description="Disordered" evidence="3">
    <location>
        <begin position="633"/>
        <end position="669"/>
    </location>
</feature>
<feature type="compositionally biased region" description="Basic and acidic residues" evidence="3">
    <location>
        <begin position="722"/>
        <end position="737"/>
    </location>
</feature>
<dbReference type="GO" id="GO:0005634">
    <property type="term" value="C:nucleus"/>
    <property type="evidence" value="ECO:0007669"/>
    <property type="project" value="TreeGrafter"/>
</dbReference>
<evidence type="ECO:0000313" key="6">
    <source>
        <dbReference type="EMBL" id="KAA6415080.1"/>
    </source>
</evidence>